<feature type="transmembrane region" description="Helical" evidence="1">
    <location>
        <begin position="131"/>
        <end position="148"/>
    </location>
</feature>
<organism evidence="2 3">
    <name type="scientific">Flavihumibacter fluminis</name>
    <dbReference type="NCBI Taxonomy" id="2909236"/>
    <lineage>
        <taxon>Bacteria</taxon>
        <taxon>Pseudomonadati</taxon>
        <taxon>Bacteroidota</taxon>
        <taxon>Chitinophagia</taxon>
        <taxon>Chitinophagales</taxon>
        <taxon>Chitinophagaceae</taxon>
        <taxon>Flavihumibacter</taxon>
    </lineage>
</organism>
<dbReference type="RefSeq" id="WP_234867844.1">
    <property type="nucleotide sequence ID" value="NZ_JAKEVY010000005.1"/>
</dbReference>
<keyword evidence="1" id="KW-1133">Transmembrane helix</keyword>
<evidence type="ECO:0008006" key="4">
    <source>
        <dbReference type="Google" id="ProtNLM"/>
    </source>
</evidence>
<evidence type="ECO:0000313" key="2">
    <source>
        <dbReference type="EMBL" id="MCF1716562.1"/>
    </source>
</evidence>
<protein>
    <recommendedName>
        <fullName evidence="4">TspO/MBR related protein</fullName>
    </recommendedName>
</protein>
<feature type="transmembrane region" description="Helical" evidence="1">
    <location>
        <begin position="70"/>
        <end position="88"/>
    </location>
</feature>
<feature type="transmembrane region" description="Helical" evidence="1">
    <location>
        <begin position="108"/>
        <end position="125"/>
    </location>
</feature>
<proteinExistence type="predicted"/>
<evidence type="ECO:0000313" key="3">
    <source>
        <dbReference type="Proteomes" id="UP001200145"/>
    </source>
</evidence>
<keyword evidence="1" id="KW-0472">Membrane</keyword>
<name>A0ABS9BLI2_9BACT</name>
<sequence>METSSYQDLREIRQMMEKSSRFISLSGWSGIAAGISALVGAFFANRYIKAYYANAYGTPDACPACLKQDLMVIAGLVFISALVLAFFFTYTRSKRDGVAIWGTTARKLLWNTMLPMAVGAVFIFHLMEMQYYSLVGASSLLFYGLALVNGSKYTLGEIRFLGYGQLITGFYCLWFPGNGLAAWAFGFGILHIVYGIAMWWKYERN</sequence>
<keyword evidence="3" id="KW-1185">Reference proteome</keyword>
<reference evidence="2 3" key="1">
    <citation type="submission" date="2022-01" db="EMBL/GenBank/DDBJ databases">
        <title>Flavihumibacter sp. nov., isolated from sediment of a river.</title>
        <authorList>
            <person name="Liu H."/>
        </authorList>
    </citation>
    <scope>NUCLEOTIDE SEQUENCE [LARGE SCALE GENOMIC DNA]</scope>
    <source>
        <strain evidence="2 3">RY-1</strain>
    </source>
</reference>
<feature type="transmembrane region" description="Helical" evidence="1">
    <location>
        <begin position="21"/>
        <end position="44"/>
    </location>
</feature>
<dbReference type="EMBL" id="JAKEVY010000005">
    <property type="protein sequence ID" value="MCF1716562.1"/>
    <property type="molecule type" value="Genomic_DNA"/>
</dbReference>
<accession>A0ABS9BLI2</accession>
<comment type="caution">
    <text evidence="2">The sequence shown here is derived from an EMBL/GenBank/DDBJ whole genome shotgun (WGS) entry which is preliminary data.</text>
</comment>
<gene>
    <name evidence="2" type="ORF">L0U88_18110</name>
</gene>
<feature type="transmembrane region" description="Helical" evidence="1">
    <location>
        <begin position="160"/>
        <end position="176"/>
    </location>
</feature>
<feature type="transmembrane region" description="Helical" evidence="1">
    <location>
        <begin position="182"/>
        <end position="200"/>
    </location>
</feature>
<keyword evidence="1" id="KW-0812">Transmembrane</keyword>
<evidence type="ECO:0000256" key="1">
    <source>
        <dbReference type="SAM" id="Phobius"/>
    </source>
</evidence>
<dbReference type="Proteomes" id="UP001200145">
    <property type="component" value="Unassembled WGS sequence"/>
</dbReference>